<dbReference type="GO" id="GO:0008137">
    <property type="term" value="F:NADH dehydrogenase (ubiquinone) activity"/>
    <property type="evidence" value="ECO:0007669"/>
    <property type="project" value="UniProtKB-EC"/>
</dbReference>
<keyword evidence="12 17" id="KW-0496">Mitochondrion</keyword>
<evidence type="ECO:0000256" key="7">
    <source>
        <dbReference type="ARBA" id="ARBA00022692"/>
    </source>
</evidence>
<evidence type="ECO:0000256" key="5">
    <source>
        <dbReference type="ARBA" id="ARBA00022448"/>
    </source>
</evidence>
<keyword evidence="13 16" id="KW-0472">Membrane</keyword>
<evidence type="ECO:0000256" key="10">
    <source>
        <dbReference type="ARBA" id="ARBA00022989"/>
    </source>
</evidence>
<dbReference type="AlphaFoldDB" id="A0A1X9HEX6"/>
<accession>A0A1X9HEX6</accession>
<evidence type="ECO:0000256" key="1">
    <source>
        <dbReference type="ARBA" id="ARBA00004225"/>
    </source>
</evidence>
<geneLocation type="mitochondrion" evidence="17"/>
<dbReference type="PANTHER" id="PTHR11435">
    <property type="entry name" value="NADH UBIQUINONE OXIDOREDUCTASE SUBUNIT ND6"/>
    <property type="match status" value="1"/>
</dbReference>
<keyword evidence="6" id="KW-0679">Respiratory chain</keyword>
<evidence type="ECO:0000256" key="13">
    <source>
        <dbReference type="ARBA" id="ARBA00023136"/>
    </source>
</evidence>
<evidence type="ECO:0000256" key="3">
    <source>
        <dbReference type="ARBA" id="ARBA00012944"/>
    </source>
</evidence>
<feature type="transmembrane region" description="Helical" evidence="16">
    <location>
        <begin position="132"/>
        <end position="151"/>
    </location>
</feature>
<gene>
    <name evidence="17" type="primary">nad6</name>
</gene>
<dbReference type="InterPro" id="IPR050269">
    <property type="entry name" value="ComplexI_Subunit6"/>
</dbReference>
<comment type="catalytic activity">
    <reaction evidence="15">
        <text>a ubiquinone + NADH + 5 H(+)(in) = a ubiquinol + NAD(+) + 4 H(+)(out)</text>
        <dbReference type="Rhea" id="RHEA:29091"/>
        <dbReference type="Rhea" id="RHEA-COMP:9565"/>
        <dbReference type="Rhea" id="RHEA-COMP:9566"/>
        <dbReference type="ChEBI" id="CHEBI:15378"/>
        <dbReference type="ChEBI" id="CHEBI:16389"/>
        <dbReference type="ChEBI" id="CHEBI:17976"/>
        <dbReference type="ChEBI" id="CHEBI:57540"/>
        <dbReference type="ChEBI" id="CHEBI:57945"/>
        <dbReference type="EC" id="7.1.1.2"/>
    </reaction>
</comment>
<evidence type="ECO:0000256" key="15">
    <source>
        <dbReference type="ARBA" id="ARBA00049551"/>
    </source>
</evidence>
<evidence type="ECO:0000256" key="4">
    <source>
        <dbReference type="ARBA" id="ARBA00021095"/>
    </source>
</evidence>
<organism evidence="17">
    <name type="scientific">Tiniocellus sarawacus</name>
    <dbReference type="NCBI Taxonomy" id="206932"/>
    <lineage>
        <taxon>Eukaryota</taxon>
        <taxon>Metazoa</taxon>
        <taxon>Ecdysozoa</taxon>
        <taxon>Arthropoda</taxon>
        <taxon>Hexapoda</taxon>
        <taxon>Insecta</taxon>
        <taxon>Pterygota</taxon>
        <taxon>Neoptera</taxon>
        <taxon>Endopterygota</taxon>
        <taxon>Coleoptera</taxon>
        <taxon>Polyphaga</taxon>
        <taxon>Scarabaeiformia</taxon>
        <taxon>Scarabaeidae</taxon>
        <taxon>Scarabaeinae</taxon>
        <taxon>Oniticellini</taxon>
        <taxon>Tiniocellus</taxon>
    </lineage>
</organism>
<keyword evidence="11" id="KW-0520">NAD</keyword>
<evidence type="ECO:0000256" key="11">
    <source>
        <dbReference type="ARBA" id="ARBA00023027"/>
    </source>
</evidence>
<evidence type="ECO:0000256" key="6">
    <source>
        <dbReference type="ARBA" id="ARBA00022660"/>
    </source>
</evidence>
<evidence type="ECO:0000256" key="14">
    <source>
        <dbReference type="ARBA" id="ARBA00031019"/>
    </source>
</evidence>
<dbReference type="PANTHER" id="PTHR11435:SF1">
    <property type="entry name" value="NADH-UBIQUINONE OXIDOREDUCTASE CHAIN 6"/>
    <property type="match status" value="1"/>
</dbReference>
<keyword evidence="5" id="KW-0813">Transport</keyword>
<protein>
    <recommendedName>
        <fullName evidence="4">NADH-ubiquinone oxidoreductase chain 6</fullName>
        <ecNumber evidence="3">7.1.1.2</ecNumber>
    </recommendedName>
    <alternativeName>
        <fullName evidence="14">NADH dehydrogenase subunit 6</fullName>
    </alternativeName>
</protein>
<dbReference type="EC" id="7.1.1.2" evidence="3"/>
<keyword evidence="10 16" id="KW-1133">Transmembrane helix</keyword>
<evidence type="ECO:0000256" key="2">
    <source>
        <dbReference type="ARBA" id="ARBA00005698"/>
    </source>
</evidence>
<evidence type="ECO:0000256" key="12">
    <source>
        <dbReference type="ARBA" id="ARBA00023128"/>
    </source>
</evidence>
<feature type="transmembrane region" description="Helical" evidence="16">
    <location>
        <begin position="46"/>
        <end position="65"/>
    </location>
</feature>
<feature type="transmembrane region" description="Helical" evidence="16">
    <location>
        <begin position="21"/>
        <end position="40"/>
    </location>
</feature>
<comment type="similarity">
    <text evidence="2">Belongs to the complex I subunit 6 family.</text>
</comment>
<keyword evidence="7 16" id="KW-0812">Transmembrane</keyword>
<feature type="transmembrane region" description="Helical" evidence="16">
    <location>
        <begin position="77"/>
        <end position="99"/>
    </location>
</feature>
<name>A0A1X9HEX6_9SCAR</name>
<evidence type="ECO:0000256" key="8">
    <source>
        <dbReference type="ARBA" id="ARBA00022967"/>
    </source>
</evidence>
<evidence type="ECO:0000256" key="16">
    <source>
        <dbReference type="SAM" id="Phobius"/>
    </source>
</evidence>
<keyword evidence="8" id="KW-1278">Translocase</keyword>
<evidence type="ECO:0000256" key="9">
    <source>
        <dbReference type="ARBA" id="ARBA00022982"/>
    </source>
</evidence>
<reference evidence="17" key="1">
    <citation type="submission" date="2016-02" db="EMBL/GenBank/DDBJ databases">
        <title>Phylogeny of the Onthophagini (Coleoptera:Scarabaeidae).</title>
        <authorList>
            <person name="Thijmen B."/>
            <person name="Alfried V.P."/>
        </authorList>
    </citation>
    <scope>NUCLEOTIDE SEQUENCE</scope>
</reference>
<comment type="subcellular location">
    <subcellularLocation>
        <location evidence="1">Mitochondrion membrane</location>
        <topology evidence="1">Multi-pass membrane protein</topology>
    </subcellularLocation>
</comment>
<dbReference type="GO" id="GO:0031966">
    <property type="term" value="C:mitochondrial membrane"/>
    <property type="evidence" value="ECO:0007669"/>
    <property type="project" value="UniProtKB-SubCell"/>
</dbReference>
<sequence length="177" mass="21147">MFMLMIFTLTSMLIIWMKHPLSLGLMLLIQTINLSLYIGYYSTTYWFSYILFLIMIGSMLILFIYMTSVASNEKFYFSINMTMLSLMLLSIWMIMYNFMNPSFIKLNYKIENITTNKFEILLTKYINFPNHYMYYMLIIYLLITLLVIVQITNFKKSGTLRSSTNYENTYTKNIPNT</sequence>
<dbReference type="EMBL" id="KU739486">
    <property type="protein sequence ID" value="AND96574.1"/>
    <property type="molecule type" value="Genomic_DNA"/>
</dbReference>
<proteinExistence type="inferred from homology"/>
<keyword evidence="9" id="KW-0249">Electron transport</keyword>
<evidence type="ECO:0000313" key="17">
    <source>
        <dbReference type="EMBL" id="AND96574.1"/>
    </source>
</evidence>